<dbReference type="HOGENOM" id="CLU_203782_0_0_9"/>
<dbReference type="Proteomes" id="UP000006053">
    <property type="component" value="Chromosome"/>
</dbReference>
<accession>I4A6C1</accession>
<dbReference type="EMBL" id="CP003348">
    <property type="protein sequence ID" value="AFL99505.1"/>
    <property type="molecule type" value="Genomic_DNA"/>
</dbReference>
<proteinExistence type="predicted"/>
<sequence>MVICKAVKQLCRCRLYKPIDEAAKVNCINCHRWAGKKCRDEAELLYEEQREHGWAEKMMRENRGVWFDV</sequence>
<organism evidence="1 2">
    <name type="scientific">Desulfitobacterium dehalogenans (strain ATCC 51507 / DSM 9161 / JW/IU-DC1)</name>
    <dbReference type="NCBI Taxonomy" id="756499"/>
    <lineage>
        <taxon>Bacteria</taxon>
        <taxon>Bacillati</taxon>
        <taxon>Bacillota</taxon>
        <taxon>Clostridia</taxon>
        <taxon>Eubacteriales</taxon>
        <taxon>Desulfitobacteriaceae</taxon>
        <taxon>Desulfitobacterium</taxon>
    </lineage>
</organism>
<keyword evidence="2" id="KW-1185">Reference proteome</keyword>
<name>I4A6C1_DESDJ</name>
<evidence type="ECO:0000313" key="2">
    <source>
        <dbReference type="Proteomes" id="UP000006053"/>
    </source>
</evidence>
<evidence type="ECO:0000313" key="1">
    <source>
        <dbReference type="EMBL" id="AFL99505.1"/>
    </source>
</evidence>
<reference evidence="1 2" key="2">
    <citation type="journal article" date="2015" name="J. Bacteriol.">
        <title>Genomic, proteomic, and biochemical analysis of the organohalide respiratory pathway in Desulfitobacterium dehalogenans.</title>
        <authorList>
            <person name="Kruse T."/>
            <person name="van de Pas B.A."/>
            <person name="Atteia A."/>
            <person name="Krab K."/>
            <person name="Hagen W.R."/>
            <person name="Goodwin L."/>
            <person name="Chain P."/>
            <person name="Boeren S."/>
            <person name="Maphosa F."/>
            <person name="Schraa G."/>
            <person name="de Vos W.M."/>
            <person name="van der Oost J."/>
            <person name="Smidt H."/>
            <person name="Stams A.J."/>
        </authorList>
    </citation>
    <scope>NUCLEOTIDE SEQUENCE [LARGE SCALE GENOMIC DNA]</scope>
    <source>
        <strain evidence="2">ATCC 51507 / DSM 9161 / JW/IU-DC1</strain>
    </source>
</reference>
<dbReference type="STRING" id="756499.Desde_1073"/>
<dbReference type="AlphaFoldDB" id="I4A6C1"/>
<protein>
    <submittedName>
        <fullName evidence="1">Uncharacterized protein</fullName>
    </submittedName>
</protein>
<dbReference type="KEGG" id="ddh:Desde_1073"/>
<reference evidence="2" key="1">
    <citation type="submission" date="2012-06" db="EMBL/GenBank/DDBJ databases">
        <title>Complete sequence of Desulfitobacterium dehalogenans ATCC 51507.</title>
        <authorList>
            <person name="Lucas S."/>
            <person name="Han J."/>
            <person name="Lapidus A."/>
            <person name="Cheng J.-F."/>
            <person name="Goodwin L."/>
            <person name="Pitluck S."/>
            <person name="Peters L."/>
            <person name="Ovchinnikova G."/>
            <person name="Teshima H."/>
            <person name="Detter J.C."/>
            <person name="Han C."/>
            <person name="Tapia R."/>
            <person name="Land M."/>
            <person name="Hauser L."/>
            <person name="Kyrpides N."/>
            <person name="Ivanova N."/>
            <person name="Pagani I."/>
            <person name="Kruse T."/>
            <person name="de Vos W.M."/>
            <person name="Smidt H."/>
            <person name="Woyke T."/>
        </authorList>
    </citation>
    <scope>NUCLEOTIDE SEQUENCE [LARGE SCALE GENOMIC DNA]</scope>
    <source>
        <strain evidence="2">ATCC 51507 / DSM 9161 / JW/IU-DC1</strain>
    </source>
</reference>
<gene>
    <name evidence="1" type="ordered locus">Desde_1073</name>
</gene>